<name>A0A2D1U292_9SPHI</name>
<proteinExistence type="predicted"/>
<sequence length="108" mass="12659">MEVYHTLNEVVEILLGQGYLIDFKCVYEASFNDMPMPQDFKIDSLYMVKDEEENGQNLLVAAISSKTLKAKTILVNTLVQYDDQLMLDRVNIRIRQFVIYLIKKYNPF</sequence>
<evidence type="ECO:0008006" key="3">
    <source>
        <dbReference type="Google" id="ProtNLM"/>
    </source>
</evidence>
<evidence type="ECO:0000313" key="2">
    <source>
        <dbReference type="Proteomes" id="UP000223749"/>
    </source>
</evidence>
<dbReference type="RefSeq" id="WP_099437570.1">
    <property type="nucleotide sequence ID" value="NZ_CP024091.1"/>
</dbReference>
<protein>
    <recommendedName>
        <fullName evidence="3">Phosphoribosylpyrophosphate synthetase</fullName>
    </recommendedName>
</protein>
<organism evidence="1 2">
    <name type="scientific">Pedobacter ginsengisoli</name>
    <dbReference type="NCBI Taxonomy" id="363852"/>
    <lineage>
        <taxon>Bacteria</taxon>
        <taxon>Pseudomonadati</taxon>
        <taxon>Bacteroidota</taxon>
        <taxon>Sphingobacteriia</taxon>
        <taxon>Sphingobacteriales</taxon>
        <taxon>Sphingobacteriaceae</taxon>
        <taxon>Pedobacter</taxon>
    </lineage>
</organism>
<gene>
    <name evidence="1" type="ORF">CPT03_03645</name>
</gene>
<reference evidence="1 2" key="1">
    <citation type="submission" date="2017-10" db="EMBL/GenBank/DDBJ databases">
        <title>Whole genome of Pedobacter ginsengisoli T01R-27 isolated from tomato rhizosphere.</title>
        <authorList>
            <person name="Weon H.-Y."/>
            <person name="Lee S.A."/>
            <person name="Sang M.K."/>
            <person name="Song J."/>
        </authorList>
    </citation>
    <scope>NUCLEOTIDE SEQUENCE [LARGE SCALE GENOMIC DNA]</scope>
    <source>
        <strain evidence="1 2">T01R-27</strain>
    </source>
</reference>
<dbReference type="Proteomes" id="UP000223749">
    <property type="component" value="Chromosome"/>
</dbReference>
<dbReference type="EMBL" id="CP024091">
    <property type="protein sequence ID" value="ATP55624.1"/>
    <property type="molecule type" value="Genomic_DNA"/>
</dbReference>
<keyword evidence="2" id="KW-1185">Reference proteome</keyword>
<evidence type="ECO:0000313" key="1">
    <source>
        <dbReference type="EMBL" id="ATP55624.1"/>
    </source>
</evidence>
<dbReference type="AlphaFoldDB" id="A0A2D1U292"/>
<dbReference type="KEGG" id="pgs:CPT03_03645"/>
<accession>A0A2D1U292</accession>